<feature type="signal peptide" evidence="2">
    <location>
        <begin position="1"/>
        <end position="39"/>
    </location>
</feature>
<accession>A0A4Y3REA5</accession>
<proteinExistence type="predicted"/>
<evidence type="ECO:0000256" key="1">
    <source>
        <dbReference type="SAM" id="MobiDB-lite"/>
    </source>
</evidence>
<evidence type="ECO:0000313" key="3">
    <source>
        <dbReference type="EMBL" id="GEB55774.1"/>
    </source>
</evidence>
<dbReference type="Proteomes" id="UP000315226">
    <property type="component" value="Unassembled WGS sequence"/>
</dbReference>
<evidence type="ECO:0008006" key="5">
    <source>
        <dbReference type="Google" id="ProtNLM"/>
    </source>
</evidence>
<organism evidence="3 4">
    <name type="scientific">Streptomyces gardneri</name>
    <dbReference type="NCBI Taxonomy" id="66892"/>
    <lineage>
        <taxon>Bacteria</taxon>
        <taxon>Bacillati</taxon>
        <taxon>Actinomycetota</taxon>
        <taxon>Actinomycetes</taxon>
        <taxon>Kitasatosporales</taxon>
        <taxon>Streptomycetaceae</taxon>
        <taxon>Streptomyces</taxon>
    </lineage>
</organism>
<feature type="chain" id="PRO_5039025408" description="Superoxide dismutase" evidence="2">
    <location>
        <begin position="40"/>
        <end position="338"/>
    </location>
</feature>
<gene>
    <name evidence="3" type="ORF">SGA01_13790</name>
</gene>
<keyword evidence="2" id="KW-0732">Signal</keyword>
<protein>
    <recommendedName>
        <fullName evidence="5">Superoxide dismutase</fullName>
    </recommendedName>
</protein>
<dbReference type="InterPro" id="IPR011042">
    <property type="entry name" value="6-blade_b-propeller_TolB-like"/>
</dbReference>
<dbReference type="EMBL" id="BJMN01000010">
    <property type="protein sequence ID" value="GEB55774.1"/>
    <property type="molecule type" value="Genomic_DNA"/>
</dbReference>
<comment type="caution">
    <text evidence="3">The sequence shown here is derived from an EMBL/GenBank/DDBJ whole genome shotgun (WGS) entry which is preliminary data.</text>
</comment>
<feature type="region of interest" description="Disordered" evidence="1">
    <location>
        <begin position="319"/>
        <end position="338"/>
    </location>
</feature>
<dbReference type="OrthoDB" id="504981at2"/>
<dbReference type="RefSeq" id="WP_141294334.1">
    <property type="nucleotide sequence ID" value="NZ_BJMN01000010.1"/>
</dbReference>
<dbReference type="SUPFAM" id="SSF63829">
    <property type="entry name" value="Calcium-dependent phosphotriesterase"/>
    <property type="match status" value="1"/>
</dbReference>
<sequence length="338" mass="36115">MRRIPARIPARIPTRIPARRTARSVVRLTATTALLTVLAAVPAPADARDLPDSYVVSRAPGVLPEGIAITPDGTMYVSSDGTGALYRGRVGSPEMKPFPARGLEDRPSSLGVHTDRRGRVLSVGGAKLTVHDRHGRLLATRTAPDGPLGAPDLNDLAVTKDAVYVTDWANPVVLRAEIRGGAIGPLEPWLDIRSAFPQFPARYWLLNGIVANDSGTALLVASNGTEAVWRVGTADRDVSRLDLGTESFGADGMVLRDRTLYAVLNYGAPHGVYIARLDEELRSGTVTHRLTEGPFDLPTTLARHGCRLYVVNSQLDDPPGRPPYTVSAIADPTCGEAG</sequence>
<dbReference type="Gene3D" id="2.120.10.30">
    <property type="entry name" value="TolB, C-terminal domain"/>
    <property type="match status" value="1"/>
</dbReference>
<name>A0A4Y3REA5_9ACTN</name>
<evidence type="ECO:0000313" key="4">
    <source>
        <dbReference type="Proteomes" id="UP000315226"/>
    </source>
</evidence>
<reference evidence="3 4" key="1">
    <citation type="submission" date="2019-06" db="EMBL/GenBank/DDBJ databases">
        <title>Whole genome shotgun sequence of Streptomyces gardneri NBRC 12865.</title>
        <authorList>
            <person name="Hosoyama A."/>
            <person name="Uohara A."/>
            <person name="Ohji S."/>
            <person name="Ichikawa N."/>
        </authorList>
    </citation>
    <scope>NUCLEOTIDE SEQUENCE [LARGE SCALE GENOMIC DNA]</scope>
    <source>
        <strain evidence="3 4">NBRC 12865</strain>
    </source>
</reference>
<evidence type="ECO:0000256" key="2">
    <source>
        <dbReference type="SAM" id="SignalP"/>
    </source>
</evidence>
<keyword evidence="4" id="KW-1185">Reference proteome</keyword>
<dbReference type="AlphaFoldDB" id="A0A4Y3REA5"/>